<comment type="similarity">
    <text evidence="4">In the C-terminal section; belongs to the pectinesterase family.</text>
</comment>
<evidence type="ECO:0000256" key="11">
    <source>
        <dbReference type="ARBA" id="ARBA00047928"/>
    </source>
</evidence>
<evidence type="ECO:0000313" key="18">
    <source>
        <dbReference type="EMBL" id="KAJ7980511.1"/>
    </source>
</evidence>
<keyword evidence="8 14" id="KW-0063">Aspartyl esterase</keyword>
<evidence type="ECO:0000256" key="16">
    <source>
        <dbReference type="SAM" id="Phobius"/>
    </source>
</evidence>
<dbReference type="Gene3D" id="1.20.140.40">
    <property type="entry name" value="Invertase/pectin methylesterase inhibitor family protein"/>
    <property type="match status" value="1"/>
</dbReference>
<dbReference type="KEGG" id="qsa:O6P43_003780"/>
<evidence type="ECO:0000259" key="17">
    <source>
        <dbReference type="SMART" id="SM00856"/>
    </source>
</evidence>
<dbReference type="GO" id="GO:0004857">
    <property type="term" value="F:enzyme inhibitor activity"/>
    <property type="evidence" value="ECO:0007669"/>
    <property type="project" value="InterPro"/>
</dbReference>
<name>A0AAD7VLM0_QUISA</name>
<dbReference type="SMART" id="SM00856">
    <property type="entry name" value="PMEI"/>
    <property type="match status" value="1"/>
</dbReference>
<dbReference type="GO" id="GO:0045490">
    <property type="term" value="P:pectin catabolic process"/>
    <property type="evidence" value="ECO:0007669"/>
    <property type="project" value="UniProtKB-UniRule"/>
</dbReference>
<comment type="similarity">
    <text evidence="3">In the N-terminal section; belongs to the PMEI family.</text>
</comment>
<comment type="function">
    <text evidence="12">Acts in the modification of cell walls via demethylesterification of cell wall pectin.</text>
</comment>
<evidence type="ECO:0000256" key="15">
    <source>
        <dbReference type="SAM" id="MobiDB-lite"/>
    </source>
</evidence>
<dbReference type="Pfam" id="PF04043">
    <property type="entry name" value="PMEI"/>
    <property type="match status" value="1"/>
</dbReference>
<dbReference type="EMBL" id="JARAOO010000002">
    <property type="protein sequence ID" value="KAJ7980511.1"/>
    <property type="molecule type" value="Genomic_DNA"/>
</dbReference>
<keyword evidence="10" id="KW-0325">Glycoprotein</keyword>
<reference evidence="18" key="1">
    <citation type="journal article" date="2023" name="Science">
        <title>Elucidation of the pathway for biosynthesis of saponin adjuvants from the soapbark tree.</title>
        <authorList>
            <person name="Reed J."/>
            <person name="Orme A."/>
            <person name="El-Demerdash A."/>
            <person name="Owen C."/>
            <person name="Martin L.B.B."/>
            <person name="Misra R.C."/>
            <person name="Kikuchi S."/>
            <person name="Rejzek M."/>
            <person name="Martin A.C."/>
            <person name="Harkess A."/>
            <person name="Leebens-Mack J."/>
            <person name="Louveau T."/>
            <person name="Stephenson M.J."/>
            <person name="Osbourn A."/>
        </authorList>
    </citation>
    <scope>NUCLEOTIDE SEQUENCE</scope>
    <source>
        <strain evidence="18">S10</strain>
    </source>
</reference>
<dbReference type="Proteomes" id="UP001163823">
    <property type="component" value="Chromosome 2"/>
</dbReference>
<comment type="pathway">
    <text evidence="2 14">Glycan metabolism; pectin degradation; 2-dehydro-3-deoxy-D-gluconate from pectin: step 1/5.</text>
</comment>
<keyword evidence="16" id="KW-1133">Transmembrane helix</keyword>
<sequence length="583" mass="65292">MAFQDFDQISERRRAERQRKLRKRIALGVISTVVLVGLIAAAAFLVVQKSGTSNDKAQPSPSKQTKQLSHGEKMVKMVCNSTDYKDKCENTLNKAVRSNPQLSQPKDLLKVAIAATLEEVKKAYSQTTNFKFNSPEEKAAFEDCATLIQDAKDELASSVSEVADNDLKTLASRTGDLNNWLSAVMSYHETCIDGFPDGKLKTDIEKTFQSAKEFTSNCLAIVSEVASFLSTFQIPGFSQRQLSEKKHFPNWITHEDRRMLKANDEKPTPNVTVAKDGSGNFKTINEALKAMPEKYEGRYVIYVKEGTYDETVIVTKKMTNVTMYGDGSQKSIITGSKNFVDGVRTFQTATFAVLGDGFIGKAMGFRNTAGPEKHQAVAARVQADRSAFVNCRFEGYQDTLYVQTHRQFYRSCVVSGTIDFIFGDAAALFQNCLIFVRKPLANQQNIVTAQGRIDQRESTGIVLQSCQIKPDVDLVPVKSEFKNYLGRPWKEYSRTIIMESTIEDIIHPDGFLPWQGEFALKTLYYAEYNNKGPGSKVNARVKWPGYKVINKQEAYKYTVGPFLQGSWLNSTGVPVKFGFYNDT</sequence>
<dbReference type="InterPro" id="IPR012334">
    <property type="entry name" value="Pectin_lyas_fold"/>
</dbReference>
<comment type="caution">
    <text evidence="18">The sequence shown here is derived from an EMBL/GenBank/DDBJ whole genome shotgun (WGS) entry which is preliminary data.</text>
</comment>
<dbReference type="EC" id="3.1.1.11" evidence="5 14"/>
<dbReference type="InterPro" id="IPR035513">
    <property type="entry name" value="Invertase/methylesterase_inhib"/>
</dbReference>
<proteinExistence type="inferred from homology"/>
<evidence type="ECO:0000256" key="12">
    <source>
        <dbReference type="ARBA" id="ARBA00057335"/>
    </source>
</evidence>
<protein>
    <recommendedName>
        <fullName evidence="5 14">Pectinesterase</fullName>
        <ecNumber evidence="5 14">3.1.1.11</ecNumber>
    </recommendedName>
</protein>
<evidence type="ECO:0000256" key="4">
    <source>
        <dbReference type="ARBA" id="ARBA00007786"/>
    </source>
</evidence>
<evidence type="ECO:0000313" key="19">
    <source>
        <dbReference type="Proteomes" id="UP001163823"/>
    </source>
</evidence>
<dbReference type="InterPro" id="IPR033131">
    <property type="entry name" value="Pectinesterase_Asp_AS"/>
</dbReference>
<gene>
    <name evidence="18" type="ORF">O6P43_003780</name>
</gene>
<keyword evidence="6" id="KW-0134">Cell wall</keyword>
<keyword evidence="7 14" id="KW-0378">Hydrolase</keyword>
<dbReference type="SUPFAM" id="SSF51126">
    <property type="entry name" value="Pectin lyase-like"/>
    <property type="match status" value="1"/>
</dbReference>
<evidence type="ECO:0000256" key="3">
    <source>
        <dbReference type="ARBA" id="ARBA00006027"/>
    </source>
</evidence>
<keyword evidence="6" id="KW-0964">Secreted</keyword>
<comment type="subcellular location">
    <subcellularLocation>
        <location evidence="1">Secreted</location>
        <location evidence="1">Cell wall</location>
    </subcellularLocation>
</comment>
<evidence type="ECO:0000256" key="13">
    <source>
        <dbReference type="PROSITE-ProRule" id="PRU10040"/>
    </source>
</evidence>
<evidence type="ECO:0000256" key="7">
    <source>
        <dbReference type="ARBA" id="ARBA00022801"/>
    </source>
</evidence>
<dbReference type="GO" id="GO:0042545">
    <property type="term" value="P:cell wall modification"/>
    <property type="evidence" value="ECO:0007669"/>
    <property type="project" value="UniProtKB-UniRule"/>
</dbReference>
<feature type="region of interest" description="Disordered" evidence="15">
    <location>
        <begin position="51"/>
        <end position="71"/>
    </location>
</feature>
<dbReference type="GO" id="GO:0030599">
    <property type="term" value="F:pectinesterase activity"/>
    <property type="evidence" value="ECO:0007669"/>
    <property type="project" value="UniProtKB-UniRule"/>
</dbReference>
<comment type="catalytic activity">
    <reaction evidence="11 14">
        <text>[(1-&gt;4)-alpha-D-galacturonosyl methyl ester](n) + n H2O = [(1-&gt;4)-alpha-D-galacturonosyl](n) + n methanol + n H(+)</text>
        <dbReference type="Rhea" id="RHEA:22380"/>
        <dbReference type="Rhea" id="RHEA-COMP:14570"/>
        <dbReference type="Rhea" id="RHEA-COMP:14573"/>
        <dbReference type="ChEBI" id="CHEBI:15377"/>
        <dbReference type="ChEBI" id="CHEBI:15378"/>
        <dbReference type="ChEBI" id="CHEBI:17790"/>
        <dbReference type="ChEBI" id="CHEBI:140522"/>
        <dbReference type="ChEBI" id="CHEBI:140523"/>
        <dbReference type="EC" id="3.1.1.11"/>
    </reaction>
</comment>
<dbReference type="PROSITE" id="PS00503">
    <property type="entry name" value="PECTINESTERASE_2"/>
    <property type="match status" value="1"/>
</dbReference>
<dbReference type="InterPro" id="IPR011050">
    <property type="entry name" value="Pectin_lyase_fold/virulence"/>
</dbReference>
<feature type="domain" description="Pectinesterase inhibitor" evidence="17">
    <location>
        <begin position="70"/>
        <end position="221"/>
    </location>
</feature>
<evidence type="ECO:0000256" key="5">
    <source>
        <dbReference type="ARBA" id="ARBA00013229"/>
    </source>
</evidence>
<dbReference type="CDD" id="cd15798">
    <property type="entry name" value="PMEI-like_3"/>
    <property type="match status" value="1"/>
</dbReference>
<accession>A0AAD7VLM0</accession>
<organism evidence="18 19">
    <name type="scientific">Quillaja saponaria</name>
    <name type="common">Soap bark tree</name>
    <dbReference type="NCBI Taxonomy" id="32244"/>
    <lineage>
        <taxon>Eukaryota</taxon>
        <taxon>Viridiplantae</taxon>
        <taxon>Streptophyta</taxon>
        <taxon>Embryophyta</taxon>
        <taxon>Tracheophyta</taxon>
        <taxon>Spermatophyta</taxon>
        <taxon>Magnoliopsida</taxon>
        <taxon>eudicotyledons</taxon>
        <taxon>Gunneridae</taxon>
        <taxon>Pentapetalae</taxon>
        <taxon>rosids</taxon>
        <taxon>fabids</taxon>
        <taxon>Fabales</taxon>
        <taxon>Quillajaceae</taxon>
        <taxon>Quillaja</taxon>
    </lineage>
</organism>
<dbReference type="SUPFAM" id="SSF101148">
    <property type="entry name" value="Plant invertase/pectin methylesterase inhibitor"/>
    <property type="match status" value="1"/>
</dbReference>
<evidence type="ECO:0000256" key="9">
    <source>
        <dbReference type="ARBA" id="ARBA00023157"/>
    </source>
</evidence>
<dbReference type="FunFam" id="2.160.20.10:FF:000001">
    <property type="entry name" value="Pectinesterase"/>
    <property type="match status" value="1"/>
</dbReference>
<evidence type="ECO:0000256" key="2">
    <source>
        <dbReference type="ARBA" id="ARBA00005184"/>
    </source>
</evidence>
<keyword evidence="16" id="KW-0472">Membrane</keyword>
<feature type="active site" evidence="13">
    <location>
        <position position="419"/>
    </location>
</feature>
<dbReference type="InterPro" id="IPR000070">
    <property type="entry name" value="Pectinesterase_cat"/>
</dbReference>
<evidence type="ECO:0000256" key="1">
    <source>
        <dbReference type="ARBA" id="ARBA00004191"/>
    </source>
</evidence>
<dbReference type="InterPro" id="IPR006501">
    <property type="entry name" value="Pectinesterase_inhib_dom"/>
</dbReference>
<keyword evidence="9" id="KW-1015">Disulfide bond</keyword>
<evidence type="ECO:0000256" key="8">
    <source>
        <dbReference type="ARBA" id="ARBA00023085"/>
    </source>
</evidence>
<dbReference type="FunFam" id="1.20.140.40:FF:000001">
    <property type="entry name" value="Pectinesterase"/>
    <property type="match status" value="1"/>
</dbReference>
<dbReference type="AlphaFoldDB" id="A0AAD7VLM0"/>
<keyword evidence="16" id="KW-0812">Transmembrane</keyword>
<dbReference type="PANTHER" id="PTHR31707">
    <property type="entry name" value="PECTINESTERASE"/>
    <property type="match status" value="1"/>
</dbReference>
<dbReference type="NCBIfam" id="TIGR01614">
    <property type="entry name" value="PME_inhib"/>
    <property type="match status" value="1"/>
</dbReference>
<evidence type="ECO:0000256" key="6">
    <source>
        <dbReference type="ARBA" id="ARBA00022512"/>
    </source>
</evidence>
<evidence type="ECO:0000256" key="14">
    <source>
        <dbReference type="RuleBase" id="RU000589"/>
    </source>
</evidence>
<feature type="compositionally biased region" description="Polar residues" evidence="15">
    <location>
        <begin position="51"/>
        <end position="68"/>
    </location>
</feature>
<feature type="transmembrane region" description="Helical" evidence="16">
    <location>
        <begin position="25"/>
        <end position="47"/>
    </location>
</feature>
<dbReference type="Pfam" id="PF01095">
    <property type="entry name" value="Pectinesterase"/>
    <property type="match status" value="1"/>
</dbReference>
<dbReference type="Gene3D" id="2.160.20.10">
    <property type="entry name" value="Single-stranded right-handed beta-helix, Pectin lyase-like"/>
    <property type="match status" value="1"/>
</dbReference>
<keyword evidence="19" id="KW-1185">Reference proteome</keyword>
<evidence type="ECO:0000256" key="10">
    <source>
        <dbReference type="ARBA" id="ARBA00023180"/>
    </source>
</evidence>